<sequence length="376" mass="43315">MYITVKNCIPEDYKNNLSKLEAVDRILEFHGKRLHVVYSPKTMLLSILKSSLYGERQKKYASDLLENKREIGSVKNNINLKFVFDFDCESEDVFVSDEFGVKTVYLSYSYASCPSISHGVFLLCEDLSDCHFYRFTGELYAYKNIGRSVKTKFNFIDGGGSRTYKKYKKIFDCKEFALCIVDSDKAHPKGAEGDTSKSFSPFRGHRGFAKNQECIVADFHEVECLIPEVLLQDVLPNKIDAIDEIRNLDKFSNYEFRKYFDHKNGLKLSEALSLDNMYKSNFWSNVFSSYDLVNSKPCWKEKICINNEKSKECNSCIKIDGLGEHSLVKSIEYLERTNLCDFQKNFSPYIKEQWSILGKSVFSWGCVIGLPKARAT</sequence>
<organism evidence="1 2">
    <name type="scientific">Motilimonas cestriensis</name>
    <dbReference type="NCBI Taxonomy" id="2742685"/>
    <lineage>
        <taxon>Bacteria</taxon>
        <taxon>Pseudomonadati</taxon>
        <taxon>Pseudomonadota</taxon>
        <taxon>Gammaproteobacteria</taxon>
        <taxon>Alteromonadales</taxon>
        <taxon>Alteromonadales genera incertae sedis</taxon>
        <taxon>Motilimonas</taxon>
    </lineage>
</organism>
<evidence type="ECO:0000313" key="2">
    <source>
        <dbReference type="Proteomes" id="UP001201273"/>
    </source>
</evidence>
<dbReference type="EMBL" id="JAIMJA010000006">
    <property type="protein sequence ID" value="MCE2594791.1"/>
    <property type="molecule type" value="Genomic_DNA"/>
</dbReference>
<protein>
    <submittedName>
        <fullName evidence="1">Uncharacterized protein</fullName>
    </submittedName>
</protein>
<name>A0ABS8WB18_9GAMM</name>
<comment type="caution">
    <text evidence="1">The sequence shown here is derived from an EMBL/GenBank/DDBJ whole genome shotgun (WGS) entry which is preliminary data.</text>
</comment>
<gene>
    <name evidence="1" type="ORF">K6Y31_08170</name>
</gene>
<reference evidence="1 2" key="1">
    <citation type="journal article" date="2022" name="Environ. Microbiol. Rep.">
        <title>Eco-phylogenetic analyses reveal divergent evolution of vitamin B12 metabolism in the marine bacterial family 'Psychromonadaceae'.</title>
        <authorList>
            <person name="Jin X."/>
            <person name="Yang Y."/>
            <person name="Cao H."/>
            <person name="Gao B."/>
            <person name="Zhao Z."/>
        </authorList>
    </citation>
    <scope>NUCLEOTIDE SEQUENCE [LARGE SCALE GENOMIC DNA]</scope>
    <source>
        <strain evidence="1 2">MKS20</strain>
    </source>
</reference>
<dbReference type="Proteomes" id="UP001201273">
    <property type="component" value="Unassembled WGS sequence"/>
</dbReference>
<keyword evidence="2" id="KW-1185">Reference proteome</keyword>
<accession>A0ABS8WB18</accession>
<evidence type="ECO:0000313" key="1">
    <source>
        <dbReference type="EMBL" id="MCE2594791.1"/>
    </source>
</evidence>
<dbReference type="RefSeq" id="WP_233052310.1">
    <property type="nucleotide sequence ID" value="NZ_JAIMJA010000006.1"/>
</dbReference>
<proteinExistence type="predicted"/>